<gene>
    <name evidence="6" type="ORF">NA57DRAFT_31625</name>
</gene>
<feature type="transmembrane region" description="Helical" evidence="4">
    <location>
        <begin position="402"/>
        <end position="423"/>
    </location>
</feature>
<dbReference type="EMBL" id="ML978122">
    <property type="protein sequence ID" value="KAF2102473.1"/>
    <property type="molecule type" value="Genomic_DNA"/>
</dbReference>
<dbReference type="InterPro" id="IPR011701">
    <property type="entry name" value="MFS"/>
</dbReference>
<feature type="transmembrane region" description="Helical" evidence="4">
    <location>
        <begin position="32"/>
        <end position="52"/>
    </location>
</feature>
<feature type="transmembrane region" description="Helical" evidence="4">
    <location>
        <begin position="128"/>
        <end position="149"/>
    </location>
</feature>
<evidence type="ECO:0000256" key="3">
    <source>
        <dbReference type="SAM" id="MobiDB-lite"/>
    </source>
</evidence>
<evidence type="ECO:0000259" key="5">
    <source>
        <dbReference type="PROSITE" id="PS50850"/>
    </source>
</evidence>
<keyword evidence="4" id="KW-0472">Membrane</keyword>
<accession>A0A9P4ING6</accession>
<dbReference type="InterPro" id="IPR050327">
    <property type="entry name" value="Proton-linked_MCT"/>
</dbReference>
<comment type="similarity">
    <text evidence="2">Belongs to the major facilitator superfamily. Monocarboxylate porter (TC 2.A.1.13) family.</text>
</comment>
<feature type="transmembrane region" description="Helical" evidence="4">
    <location>
        <begin position="161"/>
        <end position="181"/>
    </location>
</feature>
<dbReference type="InterPro" id="IPR020846">
    <property type="entry name" value="MFS_dom"/>
</dbReference>
<feature type="transmembrane region" description="Helical" evidence="4">
    <location>
        <begin position="72"/>
        <end position="94"/>
    </location>
</feature>
<dbReference type="PANTHER" id="PTHR11360:SF287">
    <property type="entry name" value="MFS MONOCARBOXYLATE TRANSPORTER"/>
    <property type="match status" value="1"/>
</dbReference>
<feature type="transmembrane region" description="Helical" evidence="4">
    <location>
        <begin position="106"/>
        <end position="122"/>
    </location>
</feature>
<feature type="transmembrane region" description="Helical" evidence="4">
    <location>
        <begin position="193"/>
        <end position="212"/>
    </location>
</feature>
<feature type="domain" description="Major facilitator superfamily (MFS) profile" evidence="5">
    <location>
        <begin position="236"/>
        <end position="429"/>
    </location>
</feature>
<proteinExistence type="inferred from homology"/>
<dbReference type="PROSITE" id="PS50850">
    <property type="entry name" value="MFS"/>
    <property type="match status" value="1"/>
</dbReference>
<name>A0A9P4ING6_9PEZI</name>
<feature type="transmembrane region" description="Helical" evidence="4">
    <location>
        <begin position="302"/>
        <end position="321"/>
    </location>
</feature>
<comment type="caution">
    <text evidence="6">The sequence shown here is derived from an EMBL/GenBank/DDBJ whole genome shotgun (WGS) entry which is preliminary data.</text>
</comment>
<dbReference type="Pfam" id="PF07690">
    <property type="entry name" value="MFS_1"/>
    <property type="match status" value="2"/>
</dbReference>
<keyword evidence="4" id="KW-0812">Transmembrane</keyword>
<dbReference type="GO" id="GO:0016020">
    <property type="term" value="C:membrane"/>
    <property type="evidence" value="ECO:0007669"/>
    <property type="project" value="UniProtKB-SubCell"/>
</dbReference>
<evidence type="ECO:0000313" key="7">
    <source>
        <dbReference type="Proteomes" id="UP000799772"/>
    </source>
</evidence>
<sequence>MQTHDEETNTEAPNADTQPGFSLPRADGGKDAWLFLVSCVMLEALVWGFPSIFGVFQDYYSSHEPFAGSGNIAVIGTSALGTAYLELPIIVGILKKWPKIRRLSNVAGLVVMCLSLALASFAKNVPQLIATQGVLFAIGGGFAWTPLLFYLSEWFVQRYGFAYGIIMGGLGIAGTVFPLIVQWLLSTYGYQTTLRVCSLIIFLLTAPSLVFFKPRVPPSQVTHSRRLDLSFWTTSCFAISQFGNIIEALGYFIPPIYLPSYARSLGAGGFLSILTIILLNAAACVGNVIMGAMVDRFHFSTCVLISTVGTTLSVFLLWGLSDSLPTLYVFCIMYGLFACSWPSTWPGIMRDVVKKKESADAGMVFAFLGAGKGIGNIVSGPLSEALLKSASWRSAALGYGSGYGTLIIFTGVTAFFGGCSFVARRIGWL</sequence>
<feature type="transmembrane region" description="Helical" evidence="4">
    <location>
        <begin position="232"/>
        <end position="253"/>
    </location>
</feature>
<feature type="compositionally biased region" description="Polar residues" evidence="3">
    <location>
        <begin position="10"/>
        <end position="20"/>
    </location>
</feature>
<evidence type="ECO:0000256" key="4">
    <source>
        <dbReference type="SAM" id="Phobius"/>
    </source>
</evidence>
<feature type="transmembrane region" description="Helical" evidence="4">
    <location>
        <begin position="265"/>
        <end position="290"/>
    </location>
</feature>
<keyword evidence="7" id="KW-1185">Reference proteome</keyword>
<feature type="transmembrane region" description="Helical" evidence="4">
    <location>
        <begin position="361"/>
        <end position="382"/>
    </location>
</feature>
<dbReference type="OrthoDB" id="2213137at2759"/>
<feature type="transmembrane region" description="Helical" evidence="4">
    <location>
        <begin position="327"/>
        <end position="349"/>
    </location>
</feature>
<keyword evidence="4" id="KW-1133">Transmembrane helix</keyword>
<dbReference type="GO" id="GO:0022857">
    <property type="term" value="F:transmembrane transporter activity"/>
    <property type="evidence" value="ECO:0007669"/>
    <property type="project" value="InterPro"/>
</dbReference>
<dbReference type="Proteomes" id="UP000799772">
    <property type="component" value="Unassembled WGS sequence"/>
</dbReference>
<dbReference type="AlphaFoldDB" id="A0A9P4ING6"/>
<dbReference type="Gene3D" id="1.20.1250.20">
    <property type="entry name" value="MFS general substrate transporter like domains"/>
    <property type="match status" value="2"/>
</dbReference>
<evidence type="ECO:0000313" key="6">
    <source>
        <dbReference type="EMBL" id="KAF2102473.1"/>
    </source>
</evidence>
<organism evidence="6 7">
    <name type="scientific">Rhizodiscina lignyota</name>
    <dbReference type="NCBI Taxonomy" id="1504668"/>
    <lineage>
        <taxon>Eukaryota</taxon>
        <taxon>Fungi</taxon>
        <taxon>Dikarya</taxon>
        <taxon>Ascomycota</taxon>
        <taxon>Pezizomycotina</taxon>
        <taxon>Dothideomycetes</taxon>
        <taxon>Pleosporomycetidae</taxon>
        <taxon>Aulographales</taxon>
        <taxon>Rhizodiscinaceae</taxon>
        <taxon>Rhizodiscina</taxon>
    </lineage>
</organism>
<feature type="region of interest" description="Disordered" evidence="3">
    <location>
        <begin position="1"/>
        <end position="21"/>
    </location>
</feature>
<evidence type="ECO:0000256" key="2">
    <source>
        <dbReference type="ARBA" id="ARBA00006727"/>
    </source>
</evidence>
<protein>
    <submittedName>
        <fullName evidence="6">MFS monocarboxylate transporter</fullName>
    </submittedName>
</protein>
<dbReference type="SUPFAM" id="SSF103473">
    <property type="entry name" value="MFS general substrate transporter"/>
    <property type="match status" value="1"/>
</dbReference>
<reference evidence="6" key="1">
    <citation type="journal article" date="2020" name="Stud. Mycol.">
        <title>101 Dothideomycetes genomes: a test case for predicting lifestyles and emergence of pathogens.</title>
        <authorList>
            <person name="Haridas S."/>
            <person name="Albert R."/>
            <person name="Binder M."/>
            <person name="Bloem J."/>
            <person name="Labutti K."/>
            <person name="Salamov A."/>
            <person name="Andreopoulos B."/>
            <person name="Baker S."/>
            <person name="Barry K."/>
            <person name="Bills G."/>
            <person name="Bluhm B."/>
            <person name="Cannon C."/>
            <person name="Castanera R."/>
            <person name="Culley D."/>
            <person name="Daum C."/>
            <person name="Ezra D."/>
            <person name="Gonzalez J."/>
            <person name="Henrissat B."/>
            <person name="Kuo A."/>
            <person name="Liang C."/>
            <person name="Lipzen A."/>
            <person name="Lutzoni F."/>
            <person name="Magnuson J."/>
            <person name="Mondo S."/>
            <person name="Nolan M."/>
            <person name="Ohm R."/>
            <person name="Pangilinan J."/>
            <person name="Park H.-J."/>
            <person name="Ramirez L."/>
            <person name="Alfaro M."/>
            <person name="Sun H."/>
            <person name="Tritt A."/>
            <person name="Yoshinaga Y."/>
            <person name="Zwiers L.-H."/>
            <person name="Turgeon B."/>
            <person name="Goodwin S."/>
            <person name="Spatafora J."/>
            <person name="Crous P."/>
            <person name="Grigoriev I."/>
        </authorList>
    </citation>
    <scope>NUCLEOTIDE SEQUENCE</scope>
    <source>
        <strain evidence="6">CBS 133067</strain>
    </source>
</reference>
<dbReference type="InterPro" id="IPR036259">
    <property type="entry name" value="MFS_trans_sf"/>
</dbReference>
<evidence type="ECO:0000256" key="1">
    <source>
        <dbReference type="ARBA" id="ARBA00004141"/>
    </source>
</evidence>
<dbReference type="PANTHER" id="PTHR11360">
    <property type="entry name" value="MONOCARBOXYLATE TRANSPORTER"/>
    <property type="match status" value="1"/>
</dbReference>
<comment type="subcellular location">
    <subcellularLocation>
        <location evidence="1">Membrane</location>
        <topology evidence="1">Multi-pass membrane protein</topology>
    </subcellularLocation>
</comment>